<feature type="compositionally biased region" description="Basic and acidic residues" evidence="1">
    <location>
        <begin position="30"/>
        <end position="44"/>
    </location>
</feature>
<keyword evidence="3" id="KW-1185">Reference proteome</keyword>
<dbReference type="EMBL" id="JANPWB010000015">
    <property type="protein sequence ID" value="KAJ1092775.1"/>
    <property type="molecule type" value="Genomic_DNA"/>
</dbReference>
<evidence type="ECO:0000313" key="3">
    <source>
        <dbReference type="Proteomes" id="UP001066276"/>
    </source>
</evidence>
<dbReference type="Proteomes" id="UP001066276">
    <property type="component" value="Chromosome 11"/>
</dbReference>
<accession>A0AAV7LMH6</accession>
<evidence type="ECO:0000256" key="1">
    <source>
        <dbReference type="SAM" id="MobiDB-lite"/>
    </source>
</evidence>
<comment type="caution">
    <text evidence="2">The sequence shown here is derived from an EMBL/GenBank/DDBJ whole genome shotgun (WGS) entry which is preliminary data.</text>
</comment>
<protein>
    <submittedName>
        <fullName evidence="2">Uncharacterized protein</fullName>
    </submittedName>
</protein>
<name>A0AAV7LMH6_PLEWA</name>
<feature type="region of interest" description="Disordered" evidence="1">
    <location>
        <begin position="11"/>
        <end position="44"/>
    </location>
</feature>
<evidence type="ECO:0000313" key="2">
    <source>
        <dbReference type="EMBL" id="KAJ1092775.1"/>
    </source>
</evidence>
<sequence length="152" mass="16509">MGDRRLLQKVLGSCGDPGSDRARRWPPRQGAKEESSRACERLRPAGSRERWTLACGGPPRKSCCPVTGREEQGDPARPQWKEMAPCWECPGTTREGRACWPRGWATGLPLAELAAGGINRGPTSRALDRVLGVCYCARSVTLADGRSGRGAY</sequence>
<organism evidence="2 3">
    <name type="scientific">Pleurodeles waltl</name>
    <name type="common">Iberian ribbed newt</name>
    <dbReference type="NCBI Taxonomy" id="8319"/>
    <lineage>
        <taxon>Eukaryota</taxon>
        <taxon>Metazoa</taxon>
        <taxon>Chordata</taxon>
        <taxon>Craniata</taxon>
        <taxon>Vertebrata</taxon>
        <taxon>Euteleostomi</taxon>
        <taxon>Amphibia</taxon>
        <taxon>Batrachia</taxon>
        <taxon>Caudata</taxon>
        <taxon>Salamandroidea</taxon>
        <taxon>Salamandridae</taxon>
        <taxon>Pleurodelinae</taxon>
        <taxon>Pleurodeles</taxon>
    </lineage>
</organism>
<dbReference type="AlphaFoldDB" id="A0AAV7LMH6"/>
<reference evidence="2" key="1">
    <citation type="journal article" date="2022" name="bioRxiv">
        <title>Sequencing and chromosome-scale assembly of the giantPleurodeles waltlgenome.</title>
        <authorList>
            <person name="Brown T."/>
            <person name="Elewa A."/>
            <person name="Iarovenko S."/>
            <person name="Subramanian E."/>
            <person name="Araus A.J."/>
            <person name="Petzold A."/>
            <person name="Susuki M."/>
            <person name="Suzuki K.-i.T."/>
            <person name="Hayashi T."/>
            <person name="Toyoda A."/>
            <person name="Oliveira C."/>
            <person name="Osipova E."/>
            <person name="Leigh N.D."/>
            <person name="Simon A."/>
            <person name="Yun M.H."/>
        </authorList>
    </citation>
    <scope>NUCLEOTIDE SEQUENCE</scope>
    <source>
        <strain evidence="2">20211129_DDA</strain>
        <tissue evidence="2">Liver</tissue>
    </source>
</reference>
<proteinExistence type="predicted"/>
<gene>
    <name evidence="2" type="ORF">NDU88_005885</name>
</gene>